<dbReference type="SUPFAM" id="SSF57184">
    <property type="entry name" value="Growth factor receptor domain"/>
    <property type="match status" value="1"/>
</dbReference>
<dbReference type="SMART" id="SM01411">
    <property type="entry name" value="Ephrin_rec_like"/>
    <property type="match status" value="2"/>
</dbReference>
<evidence type="ECO:0000256" key="1">
    <source>
        <dbReference type="SAM" id="SignalP"/>
    </source>
</evidence>
<keyword evidence="1" id="KW-0732">Signal</keyword>
<feature type="signal peptide" evidence="1">
    <location>
        <begin position="1"/>
        <end position="22"/>
    </location>
</feature>
<dbReference type="EMBL" id="JAPMOS010000116">
    <property type="protein sequence ID" value="KAJ4455178.1"/>
    <property type="molecule type" value="Genomic_DNA"/>
</dbReference>
<protein>
    <recommendedName>
        <fullName evidence="4">Tyrosine-protein kinase ephrin type A/B receptor-like domain-containing protein</fullName>
    </recommendedName>
</protein>
<evidence type="ECO:0008006" key="4">
    <source>
        <dbReference type="Google" id="ProtNLM"/>
    </source>
</evidence>
<evidence type="ECO:0000313" key="3">
    <source>
        <dbReference type="Proteomes" id="UP001141327"/>
    </source>
</evidence>
<organism evidence="2 3">
    <name type="scientific">Paratrimastix pyriformis</name>
    <dbReference type="NCBI Taxonomy" id="342808"/>
    <lineage>
        <taxon>Eukaryota</taxon>
        <taxon>Metamonada</taxon>
        <taxon>Preaxostyla</taxon>
        <taxon>Paratrimastigidae</taxon>
        <taxon>Paratrimastix</taxon>
    </lineage>
</organism>
<dbReference type="InterPro" id="IPR039181">
    <property type="entry name" value="Elapor1/2"/>
</dbReference>
<reference evidence="2" key="1">
    <citation type="journal article" date="2022" name="bioRxiv">
        <title>Genomics of Preaxostyla Flagellates Illuminates Evolutionary Transitions and the Path Towards Mitochondrial Loss.</title>
        <authorList>
            <person name="Novak L.V.F."/>
            <person name="Treitli S.C."/>
            <person name="Pyrih J."/>
            <person name="Halakuc P."/>
            <person name="Pipaliya S.V."/>
            <person name="Vacek V."/>
            <person name="Brzon O."/>
            <person name="Soukal P."/>
            <person name="Eme L."/>
            <person name="Dacks J.B."/>
            <person name="Karnkowska A."/>
            <person name="Elias M."/>
            <person name="Hampl V."/>
        </authorList>
    </citation>
    <scope>NUCLEOTIDE SEQUENCE</scope>
    <source>
        <strain evidence="2">RCP-MX</strain>
    </source>
</reference>
<keyword evidence="3" id="KW-1185">Reference proteome</keyword>
<comment type="caution">
    <text evidence="2">The sequence shown here is derived from an EMBL/GenBank/DDBJ whole genome shotgun (WGS) entry which is preliminary data.</text>
</comment>
<dbReference type="PANTHER" id="PTHR22727:SF15">
    <property type="entry name" value="MRH DOMAIN-CONTAINING PROTEIN"/>
    <property type="match status" value="1"/>
</dbReference>
<sequence>MRLFRPLALTLVIGFLLSSATAETCSEAECRKAYSACVEGKRTVQYFAPRDCTPPVPAQVSCDCTADDYYAVYTDCDSTTRTRTATYVKYTDCVNGVPLPPAKTVKCSCSLKDLEVTFGVCDSSNNTRKIVPYFAHDCEGGDALPAPHDVPCDFKCEAGRRLNLTSPTFDCVDCPAGTVSLGGGMVFNKWGPTWPVQFHTECRSTRDGSSTCNGWAMGGTFIDSGNNTGIDSINSDLTLTFDLVMAGSLSFTYRVDSEKGWDGLVVLVDGAAKLPLTSFQPVWTLVTYALPQGLHTVVFRYQKDATGSRFLDRAFLQKIIIRGTSYADKECTSCAPGSTSDARSDSCHLCPRDTRAAGYGNPSCTACDPDQYANSGSEQCVTRPACTITDFQWLYSECSASTATRTKYAVWLQPQICNSTCPDCGLPPSTTADCAPCNPGEAPNEHHLCEACPEGTWSPGGNVACAPCNAGSAVAKSLSMKYFGSLPANATTSCEGESCGSAWRAMNEYLDSGSGHTGPVQVHPLCLYHE</sequence>
<dbReference type="PANTHER" id="PTHR22727">
    <property type="entry name" value="PROTEIN CBG13728"/>
    <property type="match status" value="1"/>
</dbReference>
<accession>A0ABQ8UAX9</accession>
<gene>
    <name evidence="2" type="ORF">PAPYR_9909</name>
</gene>
<name>A0ABQ8UAX9_9EUKA</name>
<dbReference type="Proteomes" id="UP001141327">
    <property type="component" value="Unassembled WGS sequence"/>
</dbReference>
<proteinExistence type="predicted"/>
<feature type="chain" id="PRO_5045711169" description="Tyrosine-protein kinase ephrin type A/B receptor-like domain-containing protein" evidence="1">
    <location>
        <begin position="23"/>
        <end position="530"/>
    </location>
</feature>
<evidence type="ECO:0000313" key="2">
    <source>
        <dbReference type="EMBL" id="KAJ4455178.1"/>
    </source>
</evidence>
<dbReference type="InterPro" id="IPR009030">
    <property type="entry name" value="Growth_fac_rcpt_cys_sf"/>
</dbReference>